<evidence type="ECO:0000313" key="7">
    <source>
        <dbReference type="RefSeq" id="XP_032811726.1"/>
    </source>
</evidence>
<dbReference type="PANTHER" id="PTHR22012:SF2">
    <property type="entry name" value="FIBROUS SHEATH-INTERACTING PROTEIN 1"/>
    <property type="match status" value="1"/>
</dbReference>
<feature type="region of interest" description="Disordered" evidence="5">
    <location>
        <begin position="64"/>
        <end position="111"/>
    </location>
</feature>
<dbReference type="Pfam" id="PF15554">
    <property type="entry name" value="FSIP1"/>
    <property type="match status" value="1"/>
</dbReference>
<sequence length="621" mass="69397">MGLARGNPKKLNGVTWSQCFKRLPSNGVVQSGEPRPVPVMMNTTSGFMATRRVKMDIVRGSLEEISRAPSSGRTRPGSRTCSAVAGERSRSNGSPAGGALEILSPEPPALKDRTISIEDISDISTDSDTCLNEDIVVQKYNLDPTANADKMLRISPCILETRFGSSTESEEEQEELNTIAFAGKNTSQETQEAADHTVDNRVQKALEKMKKLDKILLRKQERENEVKREGRELLQKLWKELQNGENVSVEEEENTNKYLALIPPTSCAWDDDSFDGAPVTPLFHTQVPFEENNETPTRQCGSSLSKSQSNTTQRHSADGASMRGIYKECKSKTNLQESERNFIRKNIEMVREVGNPIQITEDEKSRLLHLLQDIDESEDLHADSEDKQAVECAVVMAGEGYVPEVNEQHQLEEIDSRLHSILPAEQFALIRSTPRLGCHSFQQEHVLNGDAVGDGPGEKALQDFRETRELQQRLQEIELQLERLQKAEAESELTRLSELDLRLLLSKCPGWEENSSCESTPCGTASPRLPKAMFTKLCHEGQGNISVARHCGEEAPEMNSSGGNLREALSKSERSENMTPRLSEQSEDGVETNDLESSDRECYYMKKALKLKRAKKPFFSQ</sequence>
<dbReference type="AlphaFoldDB" id="A0AAJ7T7I3"/>
<evidence type="ECO:0000256" key="3">
    <source>
        <dbReference type="ARBA" id="ARBA00023054"/>
    </source>
</evidence>
<feature type="compositionally biased region" description="Polar residues" evidence="5">
    <location>
        <begin position="294"/>
        <end position="314"/>
    </location>
</feature>
<feature type="coiled-coil region" evidence="4">
    <location>
        <begin position="467"/>
        <end position="499"/>
    </location>
</feature>
<feature type="compositionally biased region" description="Polar residues" evidence="5">
    <location>
        <begin position="68"/>
        <end position="81"/>
    </location>
</feature>
<feature type="region of interest" description="Disordered" evidence="5">
    <location>
        <begin position="554"/>
        <end position="597"/>
    </location>
</feature>
<name>A0AAJ7T7I3_PETMA</name>
<evidence type="ECO:0000256" key="5">
    <source>
        <dbReference type="SAM" id="MobiDB-lite"/>
    </source>
</evidence>
<comment type="similarity">
    <text evidence="1">Belongs to the FSIP1 family.</text>
</comment>
<keyword evidence="3 4" id="KW-0175">Coiled coil</keyword>
<protein>
    <recommendedName>
        <fullName evidence="2">Fibrous sheath-interacting protein 1</fullName>
    </recommendedName>
</protein>
<dbReference type="PANTHER" id="PTHR22012">
    <property type="entry name" value="FIBROUS SHEATH INTERACTING PROTEIN 1"/>
    <property type="match status" value="1"/>
</dbReference>
<evidence type="ECO:0000313" key="6">
    <source>
        <dbReference type="Proteomes" id="UP001318040"/>
    </source>
</evidence>
<feature type="compositionally biased region" description="Acidic residues" evidence="5">
    <location>
        <begin position="585"/>
        <end position="596"/>
    </location>
</feature>
<proteinExistence type="inferred from homology"/>
<evidence type="ECO:0000256" key="2">
    <source>
        <dbReference type="ARBA" id="ARBA00019480"/>
    </source>
</evidence>
<accession>A0AAJ7T7I3</accession>
<dbReference type="InterPro" id="IPR026246">
    <property type="entry name" value="Fsip1"/>
</dbReference>
<dbReference type="RefSeq" id="XP_032811726.1">
    <property type="nucleotide sequence ID" value="XM_032955835.1"/>
</dbReference>
<gene>
    <name evidence="7" type="primary">FSIP1</name>
</gene>
<organism evidence="6 7">
    <name type="scientific">Petromyzon marinus</name>
    <name type="common">Sea lamprey</name>
    <dbReference type="NCBI Taxonomy" id="7757"/>
    <lineage>
        <taxon>Eukaryota</taxon>
        <taxon>Metazoa</taxon>
        <taxon>Chordata</taxon>
        <taxon>Craniata</taxon>
        <taxon>Vertebrata</taxon>
        <taxon>Cyclostomata</taxon>
        <taxon>Hyperoartia</taxon>
        <taxon>Petromyzontiformes</taxon>
        <taxon>Petromyzontidae</taxon>
        <taxon>Petromyzon</taxon>
    </lineage>
</organism>
<dbReference type="CTD" id="161835"/>
<evidence type="ECO:0000256" key="1">
    <source>
        <dbReference type="ARBA" id="ARBA00010495"/>
    </source>
</evidence>
<evidence type="ECO:0000256" key="4">
    <source>
        <dbReference type="SAM" id="Coils"/>
    </source>
</evidence>
<keyword evidence="6" id="KW-1185">Reference proteome</keyword>
<dbReference type="PRINTS" id="PR02075">
    <property type="entry name" value="FIBSHEATHIP1"/>
</dbReference>
<feature type="region of interest" description="Disordered" evidence="5">
    <location>
        <begin position="288"/>
        <end position="323"/>
    </location>
</feature>
<reference evidence="7" key="1">
    <citation type="submission" date="2025-08" db="UniProtKB">
        <authorList>
            <consortium name="RefSeq"/>
        </authorList>
    </citation>
    <scope>IDENTIFICATION</scope>
    <source>
        <tissue evidence="7">Sperm</tissue>
    </source>
</reference>
<dbReference type="KEGG" id="pmrn:116943194"/>
<dbReference type="Proteomes" id="UP001318040">
    <property type="component" value="Chromosome 17"/>
</dbReference>